<organism evidence="8 9">
    <name type="scientific">Lichtheimia ornata</name>
    <dbReference type="NCBI Taxonomy" id="688661"/>
    <lineage>
        <taxon>Eukaryota</taxon>
        <taxon>Fungi</taxon>
        <taxon>Fungi incertae sedis</taxon>
        <taxon>Mucoromycota</taxon>
        <taxon>Mucoromycotina</taxon>
        <taxon>Mucoromycetes</taxon>
        <taxon>Mucorales</taxon>
        <taxon>Lichtheimiaceae</taxon>
        <taxon>Lichtheimia</taxon>
    </lineage>
</organism>
<keyword evidence="2" id="KW-0548">Nucleotidyltransferase</keyword>
<evidence type="ECO:0000259" key="7">
    <source>
        <dbReference type="Pfam" id="PF17917"/>
    </source>
</evidence>
<evidence type="ECO:0000256" key="1">
    <source>
        <dbReference type="ARBA" id="ARBA00022679"/>
    </source>
</evidence>
<dbReference type="GO" id="GO:0003964">
    <property type="term" value="F:RNA-directed DNA polymerase activity"/>
    <property type="evidence" value="ECO:0007669"/>
    <property type="project" value="UniProtKB-KW"/>
</dbReference>
<evidence type="ECO:0000313" key="9">
    <source>
        <dbReference type="Proteomes" id="UP001234581"/>
    </source>
</evidence>
<dbReference type="Pfam" id="PF17917">
    <property type="entry name" value="RT_RNaseH"/>
    <property type="match status" value="1"/>
</dbReference>
<protein>
    <recommendedName>
        <fullName evidence="7">Reverse transcriptase RNase H-like domain-containing protein</fullName>
    </recommendedName>
</protein>
<keyword evidence="5" id="KW-0378">Hydrolase</keyword>
<evidence type="ECO:0000256" key="2">
    <source>
        <dbReference type="ARBA" id="ARBA00022695"/>
    </source>
</evidence>
<dbReference type="GO" id="GO:0016787">
    <property type="term" value="F:hydrolase activity"/>
    <property type="evidence" value="ECO:0007669"/>
    <property type="project" value="UniProtKB-KW"/>
</dbReference>
<keyword evidence="3" id="KW-0540">Nuclease</keyword>
<dbReference type="RefSeq" id="XP_058342535.1">
    <property type="nucleotide sequence ID" value="XM_058486713.1"/>
</dbReference>
<evidence type="ECO:0000256" key="6">
    <source>
        <dbReference type="ARBA" id="ARBA00022918"/>
    </source>
</evidence>
<dbReference type="AlphaFoldDB" id="A0AAD7Y0T6"/>
<accession>A0AAD7Y0T6</accession>
<dbReference type="Proteomes" id="UP001234581">
    <property type="component" value="Unassembled WGS sequence"/>
</dbReference>
<reference evidence="8 9" key="1">
    <citation type="submission" date="2023-03" db="EMBL/GenBank/DDBJ databases">
        <title>Genome sequence of Lichtheimia ornata CBS 291.66.</title>
        <authorList>
            <person name="Mohabir J.T."/>
            <person name="Shea T.P."/>
            <person name="Kurbessoian T."/>
            <person name="Berby B."/>
            <person name="Fontaine J."/>
            <person name="Livny J."/>
            <person name="Gnirke A."/>
            <person name="Stajich J.E."/>
            <person name="Cuomo C.A."/>
        </authorList>
    </citation>
    <scope>NUCLEOTIDE SEQUENCE [LARGE SCALE GENOMIC DNA]</scope>
    <source>
        <strain evidence="8">CBS 291.66</strain>
    </source>
</reference>
<name>A0AAD7Y0T6_9FUNG</name>
<comment type="caution">
    <text evidence="8">The sequence shown here is derived from an EMBL/GenBank/DDBJ whole genome shotgun (WGS) entry which is preliminary data.</text>
</comment>
<keyword evidence="4" id="KW-0255">Endonuclease</keyword>
<evidence type="ECO:0000256" key="4">
    <source>
        <dbReference type="ARBA" id="ARBA00022759"/>
    </source>
</evidence>
<dbReference type="EMBL" id="JARTCD010000030">
    <property type="protein sequence ID" value="KAJ8657622.1"/>
    <property type="molecule type" value="Genomic_DNA"/>
</dbReference>
<gene>
    <name evidence="8" type="ORF">O0I10_006687</name>
</gene>
<evidence type="ECO:0000313" key="8">
    <source>
        <dbReference type="EMBL" id="KAJ8657622.1"/>
    </source>
</evidence>
<evidence type="ECO:0000256" key="5">
    <source>
        <dbReference type="ARBA" id="ARBA00022801"/>
    </source>
</evidence>
<proteinExistence type="predicted"/>
<evidence type="ECO:0000256" key="3">
    <source>
        <dbReference type="ARBA" id="ARBA00022722"/>
    </source>
</evidence>
<feature type="domain" description="Reverse transcriptase RNase H-like" evidence="7">
    <location>
        <begin position="1"/>
        <end position="37"/>
    </location>
</feature>
<keyword evidence="9" id="KW-1185">Reference proteome</keyword>
<dbReference type="InterPro" id="IPR041373">
    <property type="entry name" value="RT_RNaseH"/>
</dbReference>
<keyword evidence="1" id="KW-0808">Transferase</keyword>
<sequence>MLAIIHALRTWRCFIDGRPYTVFSDHNPLTYFRAQKKPTLLFLHDGLEKSSCIHLTYNTNQKENAYLIYCQGVMDRLATADEIHPWSSEYLYIG</sequence>
<keyword evidence="6" id="KW-0695">RNA-directed DNA polymerase</keyword>
<dbReference type="GO" id="GO:0004519">
    <property type="term" value="F:endonuclease activity"/>
    <property type="evidence" value="ECO:0007669"/>
    <property type="project" value="UniProtKB-KW"/>
</dbReference>
<dbReference type="GeneID" id="83214098"/>